<protein>
    <recommendedName>
        <fullName evidence="2">PD-(D/E)XK endonuclease-like domain-containing protein</fullName>
    </recommendedName>
</protein>
<sequence>MTHFLFSEADHRYVMMPGSRRVPSVTQVLDMVGMSPDLSHLPIYYRERGRAIHSAMAFHLHGTLDESTLDERIVPFIDNGRRWLDNIAAVPLVVEHRWVHTELEYGGTLDLFCDSSLGPLLIDWKSTFHDPSYDVQVAGGYEPLLFNAARAGAVAVDPEQVAAARIAVVTLKQPMGKTHWCGRHGRGGVAHADTFRSALNVVRWRTEHKRGEG</sequence>
<name>A0A0F9HRT0_9ZZZZ</name>
<organism evidence="1">
    <name type="scientific">marine sediment metagenome</name>
    <dbReference type="NCBI Taxonomy" id="412755"/>
    <lineage>
        <taxon>unclassified sequences</taxon>
        <taxon>metagenomes</taxon>
        <taxon>ecological metagenomes</taxon>
    </lineage>
</organism>
<reference evidence="1" key="1">
    <citation type="journal article" date="2015" name="Nature">
        <title>Complex archaea that bridge the gap between prokaryotes and eukaryotes.</title>
        <authorList>
            <person name="Spang A."/>
            <person name="Saw J.H."/>
            <person name="Jorgensen S.L."/>
            <person name="Zaremba-Niedzwiedzka K."/>
            <person name="Martijn J."/>
            <person name="Lind A.E."/>
            <person name="van Eijk R."/>
            <person name="Schleper C."/>
            <person name="Guy L."/>
            <person name="Ettema T.J."/>
        </authorList>
    </citation>
    <scope>NUCLEOTIDE SEQUENCE</scope>
</reference>
<proteinExistence type="predicted"/>
<evidence type="ECO:0008006" key="2">
    <source>
        <dbReference type="Google" id="ProtNLM"/>
    </source>
</evidence>
<comment type="caution">
    <text evidence="1">The sequence shown here is derived from an EMBL/GenBank/DDBJ whole genome shotgun (WGS) entry which is preliminary data.</text>
</comment>
<dbReference type="EMBL" id="LAZR01016110">
    <property type="protein sequence ID" value="KKM05922.1"/>
    <property type="molecule type" value="Genomic_DNA"/>
</dbReference>
<gene>
    <name evidence="1" type="ORF">LCGC14_1749200</name>
</gene>
<evidence type="ECO:0000313" key="1">
    <source>
        <dbReference type="EMBL" id="KKM05922.1"/>
    </source>
</evidence>
<dbReference type="AlphaFoldDB" id="A0A0F9HRT0"/>
<accession>A0A0F9HRT0</accession>